<dbReference type="InterPro" id="IPR021339">
    <property type="entry name" value="DUF2956"/>
</dbReference>
<feature type="compositionally biased region" description="Basic and acidic residues" evidence="1">
    <location>
        <begin position="8"/>
        <end position="20"/>
    </location>
</feature>
<keyword evidence="2" id="KW-1133">Transmembrane helix</keyword>
<gene>
    <name evidence="3" type="ORF">GCM10022277_33060</name>
</gene>
<evidence type="ECO:0000313" key="4">
    <source>
        <dbReference type="Proteomes" id="UP001501565"/>
    </source>
</evidence>
<protein>
    <submittedName>
        <fullName evidence="3">DUF2956 domain-containing protein</fullName>
    </submittedName>
</protein>
<accession>A0ABP7N0B3</accession>
<keyword evidence="2" id="KW-0812">Transmembrane</keyword>
<keyword evidence="4" id="KW-1185">Reference proteome</keyword>
<feature type="region of interest" description="Disordered" evidence="1">
    <location>
        <begin position="1"/>
        <end position="37"/>
    </location>
</feature>
<dbReference type="Proteomes" id="UP001501565">
    <property type="component" value="Unassembled WGS sequence"/>
</dbReference>
<proteinExistence type="predicted"/>
<comment type="caution">
    <text evidence="3">The sequence shown here is derived from an EMBL/GenBank/DDBJ whole genome shotgun (WGS) entry which is preliminary data.</text>
</comment>
<name>A0ABP7N0B3_9GAMM</name>
<evidence type="ECO:0000256" key="1">
    <source>
        <dbReference type="SAM" id="MobiDB-lite"/>
    </source>
</evidence>
<evidence type="ECO:0000256" key="2">
    <source>
        <dbReference type="SAM" id="Phobius"/>
    </source>
</evidence>
<dbReference type="Pfam" id="PF11169">
    <property type="entry name" value="DUF2956"/>
    <property type="match status" value="1"/>
</dbReference>
<keyword evidence="2" id="KW-0472">Membrane</keyword>
<evidence type="ECO:0000313" key="3">
    <source>
        <dbReference type="EMBL" id="GAA3933871.1"/>
    </source>
</evidence>
<reference evidence="4" key="1">
    <citation type="journal article" date="2019" name="Int. J. Syst. Evol. Microbiol.">
        <title>The Global Catalogue of Microorganisms (GCM) 10K type strain sequencing project: providing services to taxonomists for standard genome sequencing and annotation.</title>
        <authorList>
            <consortium name="The Broad Institute Genomics Platform"/>
            <consortium name="The Broad Institute Genome Sequencing Center for Infectious Disease"/>
            <person name="Wu L."/>
            <person name="Ma J."/>
        </authorList>
    </citation>
    <scope>NUCLEOTIDE SEQUENCE [LARGE SCALE GENOMIC DNA]</scope>
    <source>
        <strain evidence="4">JCM 17551</strain>
    </source>
</reference>
<feature type="transmembrane region" description="Helical" evidence="2">
    <location>
        <begin position="95"/>
        <end position="113"/>
    </location>
</feature>
<organism evidence="3 4">
    <name type="scientific">Litoribacillus peritrichatus</name>
    <dbReference type="NCBI Taxonomy" id="718191"/>
    <lineage>
        <taxon>Bacteria</taxon>
        <taxon>Pseudomonadati</taxon>
        <taxon>Pseudomonadota</taxon>
        <taxon>Gammaproteobacteria</taxon>
        <taxon>Oceanospirillales</taxon>
        <taxon>Oceanospirillaceae</taxon>
        <taxon>Litoribacillus</taxon>
    </lineage>
</organism>
<dbReference type="EMBL" id="BAABBN010000012">
    <property type="protein sequence ID" value="GAA3933871.1"/>
    <property type="molecule type" value="Genomic_DNA"/>
</dbReference>
<sequence>MARYTKNKSKDNAVSEETKQEAMAIAKGTQKPGQTKEQTKLIAQGIQKGIDQYKKQQKAKAREFDKQKKKALAANQAETASEVESEEVANYRLPWFLLAASWVLFGLSWFVFFNA</sequence>
<dbReference type="RefSeq" id="WP_344799695.1">
    <property type="nucleotide sequence ID" value="NZ_BAABBN010000012.1"/>
</dbReference>